<dbReference type="InterPro" id="IPR004556">
    <property type="entry name" value="HemK-like"/>
</dbReference>
<dbReference type="PANTHER" id="PTHR18895">
    <property type="entry name" value="HEMK METHYLTRANSFERASE"/>
    <property type="match status" value="1"/>
</dbReference>
<comment type="catalytic activity">
    <reaction evidence="4 5">
        <text>L-glutaminyl-[peptide chain release factor] + S-adenosyl-L-methionine = N(5)-methyl-L-glutaminyl-[peptide chain release factor] + S-adenosyl-L-homocysteine + H(+)</text>
        <dbReference type="Rhea" id="RHEA:42896"/>
        <dbReference type="Rhea" id="RHEA-COMP:10271"/>
        <dbReference type="Rhea" id="RHEA-COMP:10272"/>
        <dbReference type="ChEBI" id="CHEBI:15378"/>
        <dbReference type="ChEBI" id="CHEBI:30011"/>
        <dbReference type="ChEBI" id="CHEBI:57856"/>
        <dbReference type="ChEBI" id="CHEBI:59789"/>
        <dbReference type="ChEBI" id="CHEBI:61891"/>
        <dbReference type="EC" id="2.1.1.297"/>
    </reaction>
</comment>
<evidence type="ECO:0000256" key="4">
    <source>
        <dbReference type="ARBA" id="ARBA00048391"/>
    </source>
</evidence>
<sequence length="284" mass="30739">MAESGRATIGALLRDAARKLDEAGIAGGQRDARMLMAHVLGISQSRLLLVETDEADPRHIEDFERLIARRLAREPVSHLTGLRAFFGRDFKVTRDVLDPRPETETLVEAALQVPFLRVLDLGTGSGAILLSLLAERPAATGLGTDLSEAALSVARENARSLALAERVEFRQSDWVSQVDGRFDLIVSNPPYIAFGEMGALAPELTHEPRMALTDEGDGLTAYRAICIGAPAHLQPGGWLMVEIGWQQGKPVSDLFADAGFSKVAVLPDLDGRDRVVQGQWLSAV</sequence>
<feature type="binding site" evidence="5">
    <location>
        <position position="145"/>
    </location>
    <ligand>
        <name>S-adenosyl-L-methionine</name>
        <dbReference type="ChEBI" id="CHEBI:59789"/>
    </ligand>
</feature>
<dbReference type="Gene3D" id="1.10.8.10">
    <property type="entry name" value="DNA helicase RuvA subunit, C-terminal domain"/>
    <property type="match status" value="1"/>
</dbReference>
<feature type="binding site" evidence="5">
    <location>
        <begin position="188"/>
        <end position="191"/>
    </location>
    <ligand>
        <name>substrate</name>
    </ligand>
</feature>
<dbReference type="OrthoDB" id="9800643at2"/>
<keyword evidence="1 5" id="KW-0489">Methyltransferase</keyword>
<dbReference type="EMBL" id="FNEB01000001">
    <property type="protein sequence ID" value="SDI01789.1"/>
    <property type="molecule type" value="Genomic_DNA"/>
</dbReference>
<dbReference type="RefSeq" id="WP_090025901.1">
    <property type="nucleotide sequence ID" value="NZ_FNEB01000001.1"/>
</dbReference>
<dbReference type="PROSITE" id="PS00092">
    <property type="entry name" value="N6_MTASE"/>
    <property type="match status" value="1"/>
</dbReference>
<dbReference type="NCBIfam" id="TIGR03534">
    <property type="entry name" value="RF_mod_PrmC"/>
    <property type="match status" value="1"/>
</dbReference>
<dbReference type="InterPro" id="IPR040758">
    <property type="entry name" value="PrmC_N"/>
</dbReference>
<dbReference type="GO" id="GO:0102559">
    <property type="term" value="F:peptide chain release factor N(5)-glutamine methyltransferase activity"/>
    <property type="evidence" value="ECO:0007669"/>
    <property type="project" value="UniProtKB-EC"/>
</dbReference>
<dbReference type="InterPro" id="IPR007848">
    <property type="entry name" value="Small_mtfrase_dom"/>
</dbReference>
<dbReference type="InterPro" id="IPR050320">
    <property type="entry name" value="N5-glutamine_MTase"/>
</dbReference>
<dbReference type="Pfam" id="PF17827">
    <property type="entry name" value="PrmC_N"/>
    <property type="match status" value="1"/>
</dbReference>
<evidence type="ECO:0000256" key="5">
    <source>
        <dbReference type="HAMAP-Rule" id="MF_02126"/>
    </source>
</evidence>
<feature type="domain" description="Release factor glutamine methyltransferase N-terminal" evidence="7">
    <location>
        <begin position="12"/>
        <end position="81"/>
    </location>
</feature>
<dbReference type="PANTHER" id="PTHR18895:SF74">
    <property type="entry name" value="MTRF1L RELEASE FACTOR GLUTAMINE METHYLTRANSFERASE"/>
    <property type="match status" value="1"/>
</dbReference>
<dbReference type="SUPFAM" id="SSF53335">
    <property type="entry name" value="S-adenosyl-L-methionine-dependent methyltransferases"/>
    <property type="match status" value="1"/>
</dbReference>
<evidence type="ECO:0000256" key="2">
    <source>
        <dbReference type="ARBA" id="ARBA00022679"/>
    </source>
</evidence>
<dbReference type="CDD" id="cd02440">
    <property type="entry name" value="AdoMet_MTases"/>
    <property type="match status" value="1"/>
</dbReference>
<gene>
    <name evidence="5" type="primary">prmC</name>
    <name evidence="8" type="ORF">SAMN05421850_101367</name>
</gene>
<evidence type="ECO:0000256" key="3">
    <source>
        <dbReference type="ARBA" id="ARBA00022691"/>
    </source>
</evidence>
<dbReference type="GO" id="GO:0003676">
    <property type="term" value="F:nucleic acid binding"/>
    <property type="evidence" value="ECO:0007669"/>
    <property type="project" value="InterPro"/>
</dbReference>
<keyword evidence="2 5" id="KW-0808">Transferase</keyword>
<dbReference type="InterPro" id="IPR029063">
    <property type="entry name" value="SAM-dependent_MTases_sf"/>
</dbReference>
<dbReference type="Pfam" id="PF05175">
    <property type="entry name" value="MTS"/>
    <property type="match status" value="1"/>
</dbReference>
<evidence type="ECO:0000259" key="7">
    <source>
        <dbReference type="Pfam" id="PF17827"/>
    </source>
</evidence>
<dbReference type="InterPro" id="IPR019874">
    <property type="entry name" value="RF_methyltr_PrmC"/>
</dbReference>
<accession>A0A1G8H5E4</accession>
<evidence type="ECO:0000313" key="9">
    <source>
        <dbReference type="Proteomes" id="UP000199340"/>
    </source>
</evidence>
<dbReference type="Proteomes" id="UP000199340">
    <property type="component" value="Unassembled WGS sequence"/>
</dbReference>
<reference evidence="8 9" key="1">
    <citation type="submission" date="2016-10" db="EMBL/GenBank/DDBJ databases">
        <authorList>
            <person name="de Groot N.N."/>
        </authorList>
    </citation>
    <scope>NUCLEOTIDE SEQUENCE [LARGE SCALE GENOMIC DNA]</scope>
    <source>
        <strain evidence="8 9">DSM 28010</strain>
    </source>
</reference>
<dbReference type="EC" id="2.1.1.297" evidence="5"/>
<feature type="binding site" evidence="5">
    <location>
        <position position="174"/>
    </location>
    <ligand>
        <name>S-adenosyl-L-methionine</name>
        <dbReference type="ChEBI" id="CHEBI:59789"/>
    </ligand>
</feature>
<evidence type="ECO:0000313" key="8">
    <source>
        <dbReference type="EMBL" id="SDI01789.1"/>
    </source>
</evidence>
<comment type="similarity">
    <text evidence="5">Belongs to the protein N5-glutamine methyltransferase family. PrmC subfamily.</text>
</comment>
<proteinExistence type="inferred from homology"/>
<feature type="domain" description="Methyltransferase small" evidence="6">
    <location>
        <begin position="104"/>
        <end position="217"/>
    </location>
</feature>
<feature type="binding site" evidence="5">
    <location>
        <begin position="122"/>
        <end position="126"/>
    </location>
    <ligand>
        <name>S-adenosyl-L-methionine</name>
        <dbReference type="ChEBI" id="CHEBI:59789"/>
    </ligand>
</feature>
<keyword evidence="9" id="KW-1185">Reference proteome</keyword>
<protein>
    <recommendedName>
        <fullName evidence="5">Release factor glutamine methyltransferase</fullName>
        <shortName evidence="5">RF MTase</shortName>
        <ecNumber evidence="5">2.1.1.297</ecNumber>
    </recommendedName>
    <alternativeName>
        <fullName evidence="5">N5-glutamine methyltransferase PrmC</fullName>
    </alternativeName>
    <alternativeName>
        <fullName evidence="5">Protein-(glutamine-N5) MTase PrmC</fullName>
    </alternativeName>
    <alternativeName>
        <fullName evidence="5">Protein-glutamine N-methyltransferase PrmC</fullName>
    </alternativeName>
</protein>
<dbReference type="HAMAP" id="MF_02126">
    <property type="entry name" value="RF_methyltr_PrmC"/>
    <property type="match status" value="1"/>
</dbReference>
<dbReference type="InterPro" id="IPR002052">
    <property type="entry name" value="DNA_methylase_N6_adenine_CS"/>
</dbReference>
<organism evidence="8 9">
    <name type="scientific">Lutimaribacter saemankumensis</name>
    <dbReference type="NCBI Taxonomy" id="490829"/>
    <lineage>
        <taxon>Bacteria</taxon>
        <taxon>Pseudomonadati</taxon>
        <taxon>Pseudomonadota</taxon>
        <taxon>Alphaproteobacteria</taxon>
        <taxon>Rhodobacterales</taxon>
        <taxon>Roseobacteraceae</taxon>
        <taxon>Lutimaribacter</taxon>
    </lineage>
</organism>
<keyword evidence="3 5" id="KW-0949">S-adenosyl-L-methionine</keyword>
<comment type="function">
    <text evidence="5">Methylates the class 1 translation termination release factors RF1/PrfA and RF2/PrfB on the glutamine residue of the universally conserved GGQ motif.</text>
</comment>
<dbReference type="Gene3D" id="3.40.50.150">
    <property type="entry name" value="Vaccinia Virus protein VP39"/>
    <property type="match status" value="1"/>
</dbReference>
<dbReference type="GO" id="GO:0032259">
    <property type="term" value="P:methylation"/>
    <property type="evidence" value="ECO:0007669"/>
    <property type="project" value="UniProtKB-KW"/>
</dbReference>
<dbReference type="AlphaFoldDB" id="A0A1G8H5E4"/>
<evidence type="ECO:0000256" key="1">
    <source>
        <dbReference type="ARBA" id="ARBA00022603"/>
    </source>
</evidence>
<dbReference type="NCBIfam" id="TIGR00536">
    <property type="entry name" value="hemK_fam"/>
    <property type="match status" value="1"/>
</dbReference>
<evidence type="ECO:0000259" key="6">
    <source>
        <dbReference type="Pfam" id="PF05175"/>
    </source>
</evidence>
<name>A0A1G8H5E4_9RHOB</name>
<dbReference type="STRING" id="490829.SAMN05421850_101367"/>
<feature type="binding site" evidence="5">
    <location>
        <position position="188"/>
    </location>
    <ligand>
        <name>S-adenosyl-L-methionine</name>
        <dbReference type="ChEBI" id="CHEBI:59789"/>
    </ligand>
</feature>